<dbReference type="PRINTS" id="PR00149">
    <property type="entry name" value="FUMRATELYASE"/>
</dbReference>
<dbReference type="Proteomes" id="UP001058003">
    <property type="component" value="Chromosome"/>
</dbReference>
<keyword evidence="1" id="KW-0456">Lyase</keyword>
<dbReference type="RefSeq" id="WP_052388394.1">
    <property type="nucleotide sequence ID" value="NZ_CP073767.1"/>
</dbReference>
<dbReference type="InterPro" id="IPR008948">
    <property type="entry name" value="L-Aspartase-like"/>
</dbReference>
<dbReference type="Gene3D" id="1.20.200.10">
    <property type="entry name" value="Fumarase/aspartase (Central domain)"/>
    <property type="match status" value="1"/>
</dbReference>
<name>A0A9Q9IC16_9ACTN</name>
<evidence type="ECO:0000256" key="1">
    <source>
        <dbReference type="ARBA" id="ARBA00023239"/>
    </source>
</evidence>
<dbReference type="AlphaFoldDB" id="A0A9Q9IC16"/>
<comment type="similarity">
    <text evidence="2">Belongs to the class-II fumarase/aspartase family.</text>
</comment>
<dbReference type="InterPro" id="IPR000362">
    <property type="entry name" value="Fumarate_lyase_fam"/>
</dbReference>
<protein>
    <submittedName>
        <fullName evidence="4">3-carboxy-cis,cis-muconate cycloisomerase</fullName>
    </submittedName>
</protein>
<gene>
    <name evidence="4" type="ORF">Daura_31290</name>
</gene>
<dbReference type="InterPro" id="IPR020557">
    <property type="entry name" value="Fumarate_lyase_CS"/>
</dbReference>
<dbReference type="PANTHER" id="PTHR43172">
    <property type="entry name" value="ADENYLOSUCCINATE LYASE"/>
    <property type="match status" value="1"/>
</dbReference>
<keyword evidence="5" id="KW-1185">Reference proteome</keyword>
<dbReference type="GO" id="GO:0016829">
    <property type="term" value="F:lyase activity"/>
    <property type="evidence" value="ECO:0007669"/>
    <property type="project" value="UniProtKB-KW"/>
</dbReference>
<dbReference type="PROSITE" id="PS00163">
    <property type="entry name" value="FUMARATE_LYASES"/>
    <property type="match status" value="1"/>
</dbReference>
<dbReference type="Pfam" id="PF00206">
    <property type="entry name" value="Lyase_1"/>
    <property type="match status" value="1"/>
</dbReference>
<dbReference type="PANTHER" id="PTHR43172:SF2">
    <property type="entry name" value="ADENYLOSUCCINATE LYASE C-TERMINAL DOMAIN-CONTAINING PROTEIN"/>
    <property type="match status" value="1"/>
</dbReference>
<dbReference type="OrthoDB" id="9768878at2"/>
<feature type="domain" description="Fumarate lyase N-terminal" evidence="3">
    <location>
        <begin position="75"/>
        <end position="280"/>
    </location>
</feature>
<organism evidence="4 5">
    <name type="scientific">Dactylosporangium aurantiacum</name>
    <dbReference type="NCBI Taxonomy" id="35754"/>
    <lineage>
        <taxon>Bacteria</taxon>
        <taxon>Bacillati</taxon>
        <taxon>Actinomycetota</taxon>
        <taxon>Actinomycetes</taxon>
        <taxon>Micromonosporales</taxon>
        <taxon>Micromonosporaceae</taxon>
        <taxon>Dactylosporangium</taxon>
    </lineage>
</organism>
<evidence type="ECO:0000313" key="5">
    <source>
        <dbReference type="Proteomes" id="UP001058003"/>
    </source>
</evidence>
<dbReference type="SUPFAM" id="SSF48557">
    <property type="entry name" value="L-aspartase-like"/>
    <property type="match status" value="1"/>
</dbReference>
<reference evidence="4" key="1">
    <citation type="submission" date="2021-04" db="EMBL/GenBank/DDBJ databases">
        <title>Dactylosporangium aurantiacum NRRL B-8018 full assembly.</title>
        <authorList>
            <person name="Hartkoorn R.C."/>
            <person name="Beaudoing E."/>
            <person name="Hot D."/>
        </authorList>
    </citation>
    <scope>NUCLEOTIDE SEQUENCE</scope>
    <source>
        <strain evidence="4">NRRL B-8018</strain>
    </source>
</reference>
<dbReference type="KEGG" id="daur:Daura_31290"/>
<dbReference type="EMBL" id="CP073767">
    <property type="protein sequence ID" value="UWZ51232.1"/>
    <property type="molecule type" value="Genomic_DNA"/>
</dbReference>
<evidence type="ECO:0000256" key="2">
    <source>
        <dbReference type="ARBA" id="ARBA00034772"/>
    </source>
</evidence>
<sequence length="400" mass="40570">MSLLRPGSHRVAALVDDAAVAAALLAVEAAWSRALGRPGARADPALSGLLAESEDAGNPVVPLVRALRASVDDPAAAALIHRGLTSQDVLDSALMLLAARVLDRVRDDLAGTAGALAGHARRHRDHVMAGRTLTQHAVPITFGLKAAQWLTGVLDALDTVAATRAALPAQCGGAAGTLSLLAATVPDPLATAAAFAAELGLADPGLPWHTRRTPVTRLGDTLVTVTDALGVIAAGVALLARPEFGELAEGGPDGRGGSSTMPHKHNPVLSVLIRGAAAQAPLLAAQLHLAAAQAVDERPDGAWHSEWPALQALLLVTATAASQAAELTRELRVHPDVMARRAHAAAADLLAERGGAADADVEGYLGVAGTLVDRALARHADHPAAGSLPAGGRAGADDDR</sequence>
<evidence type="ECO:0000313" key="4">
    <source>
        <dbReference type="EMBL" id="UWZ51232.1"/>
    </source>
</evidence>
<evidence type="ECO:0000259" key="3">
    <source>
        <dbReference type="Pfam" id="PF00206"/>
    </source>
</evidence>
<proteinExistence type="inferred from homology"/>
<dbReference type="InterPro" id="IPR022761">
    <property type="entry name" value="Fumarate_lyase_N"/>
</dbReference>
<accession>A0A9Q9IC16</accession>